<organism evidence="11 12">
    <name type="scientific">Salix purpurea</name>
    <name type="common">Purple osier willow</name>
    <dbReference type="NCBI Taxonomy" id="77065"/>
    <lineage>
        <taxon>Eukaryota</taxon>
        <taxon>Viridiplantae</taxon>
        <taxon>Streptophyta</taxon>
        <taxon>Embryophyta</taxon>
        <taxon>Tracheophyta</taxon>
        <taxon>Spermatophyta</taxon>
        <taxon>Magnoliopsida</taxon>
        <taxon>eudicotyledons</taxon>
        <taxon>Gunneridae</taxon>
        <taxon>Pentapetalae</taxon>
        <taxon>rosids</taxon>
        <taxon>fabids</taxon>
        <taxon>Malpighiales</taxon>
        <taxon>Salicaceae</taxon>
        <taxon>Saliceae</taxon>
        <taxon>Salix</taxon>
    </lineage>
</organism>
<name>A0A9Q0VZY4_SALPP</name>
<evidence type="ECO:0000313" key="12">
    <source>
        <dbReference type="Proteomes" id="UP001151532"/>
    </source>
</evidence>
<dbReference type="GO" id="GO:0005975">
    <property type="term" value="P:carbohydrate metabolic process"/>
    <property type="evidence" value="ECO:0007669"/>
    <property type="project" value="InterPro"/>
</dbReference>
<dbReference type="GO" id="GO:0005737">
    <property type="term" value="C:cytoplasm"/>
    <property type="evidence" value="ECO:0007669"/>
    <property type="project" value="UniProtKB-SubCell"/>
</dbReference>
<proteinExistence type="inferred from homology"/>
<comment type="similarity">
    <text evidence="3">Belongs to the disproportionating enzyme family.</text>
</comment>
<accession>A0A9Q0VZY4</accession>
<keyword evidence="12" id="KW-1185">Reference proteome</keyword>
<keyword evidence="7" id="KW-0808">Transferase</keyword>
<evidence type="ECO:0000256" key="4">
    <source>
        <dbReference type="ARBA" id="ARBA00012560"/>
    </source>
</evidence>
<dbReference type="SUPFAM" id="SSF51445">
    <property type="entry name" value="(Trans)glycosidases"/>
    <property type="match status" value="1"/>
</dbReference>
<sequence length="94" mass="10301">MQVNSTLVSILRTLQVFRIWMTTAKMFSKDCTMITISIGKKIYGGQNALKTLPALLDSSDMLACGEDLGLVPACVHPVMQELGLIGLRIQRMSS</sequence>
<dbReference type="EMBL" id="JAPFFK010000007">
    <property type="protein sequence ID" value="KAJ6756565.1"/>
    <property type="molecule type" value="Genomic_DNA"/>
</dbReference>
<feature type="non-terminal residue" evidence="11">
    <location>
        <position position="94"/>
    </location>
</feature>
<gene>
    <name evidence="11" type="ORF">OIU79_028868</name>
</gene>
<dbReference type="PANTHER" id="PTHR32518:SF3">
    <property type="entry name" value="4-ALPHA-GLUCANOTRANSFERASE"/>
    <property type="match status" value="1"/>
</dbReference>
<reference evidence="11" key="1">
    <citation type="submission" date="2022-11" db="EMBL/GenBank/DDBJ databases">
        <authorList>
            <person name="Hyden B.L."/>
            <person name="Feng K."/>
            <person name="Yates T."/>
            <person name="Jawdy S."/>
            <person name="Smart L.B."/>
            <person name="Muchero W."/>
        </authorList>
    </citation>
    <scope>NUCLEOTIDE SEQUENCE</scope>
    <source>
        <tissue evidence="11">Shoot tip</tissue>
    </source>
</reference>
<dbReference type="Gene3D" id="3.20.20.80">
    <property type="entry name" value="Glycosidases"/>
    <property type="match status" value="1"/>
</dbReference>
<dbReference type="Pfam" id="PF02446">
    <property type="entry name" value="Glyco_hydro_77"/>
    <property type="match status" value="1"/>
</dbReference>
<dbReference type="EC" id="2.4.1.25" evidence="4"/>
<evidence type="ECO:0000256" key="3">
    <source>
        <dbReference type="ARBA" id="ARBA00005684"/>
    </source>
</evidence>
<evidence type="ECO:0000256" key="1">
    <source>
        <dbReference type="ARBA" id="ARBA00000439"/>
    </source>
</evidence>
<evidence type="ECO:0000256" key="2">
    <source>
        <dbReference type="ARBA" id="ARBA00004496"/>
    </source>
</evidence>
<evidence type="ECO:0000256" key="5">
    <source>
        <dbReference type="ARBA" id="ARBA00022490"/>
    </source>
</evidence>
<dbReference type="GO" id="GO:0004134">
    <property type="term" value="F:4-alpha-glucanotransferase activity"/>
    <property type="evidence" value="ECO:0007669"/>
    <property type="project" value="UniProtKB-EC"/>
</dbReference>
<evidence type="ECO:0000256" key="8">
    <source>
        <dbReference type="ARBA" id="ARBA00023277"/>
    </source>
</evidence>
<comment type="subcellular location">
    <subcellularLocation>
        <location evidence="2">Cytoplasm</location>
    </subcellularLocation>
</comment>
<comment type="catalytic activity">
    <reaction evidence="1">
        <text>Transfers a segment of a (1-&gt;4)-alpha-D-glucan to a new position in an acceptor, which may be glucose or a (1-&gt;4)-alpha-D-glucan.</text>
        <dbReference type="EC" id="2.4.1.25"/>
    </reaction>
</comment>
<dbReference type="AlphaFoldDB" id="A0A9Q0VZY4"/>
<evidence type="ECO:0000256" key="9">
    <source>
        <dbReference type="ARBA" id="ARBA00031423"/>
    </source>
</evidence>
<comment type="caution">
    <text evidence="11">The sequence shown here is derived from an EMBL/GenBank/DDBJ whole genome shotgun (WGS) entry which is preliminary data.</text>
</comment>
<evidence type="ECO:0000256" key="7">
    <source>
        <dbReference type="ARBA" id="ARBA00022679"/>
    </source>
</evidence>
<dbReference type="InterPro" id="IPR003385">
    <property type="entry name" value="Glyco_hydro_77"/>
</dbReference>
<protein>
    <recommendedName>
        <fullName evidence="4">4-alpha-glucanotransferase</fullName>
        <ecNumber evidence="4">2.4.1.25</ecNumber>
    </recommendedName>
    <alternativeName>
        <fullName evidence="9">Amylomaltase</fullName>
    </alternativeName>
    <alternativeName>
        <fullName evidence="10">Disproportionating enzyme</fullName>
    </alternativeName>
</protein>
<dbReference type="OrthoDB" id="6123450at2759"/>
<evidence type="ECO:0000256" key="10">
    <source>
        <dbReference type="ARBA" id="ARBA00031501"/>
    </source>
</evidence>
<keyword evidence="5" id="KW-0963">Cytoplasm</keyword>
<evidence type="ECO:0000256" key="6">
    <source>
        <dbReference type="ARBA" id="ARBA00022676"/>
    </source>
</evidence>
<evidence type="ECO:0000313" key="11">
    <source>
        <dbReference type="EMBL" id="KAJ6756565.1"/>
    </source>
</evidence>
<dbReference type="Proteomes" id="UP001151532">
    <property type="component" value="Chromosome 16"/>
</dbReference>
<reference evidence="11" key="2">
    <citation type="journal article" date="2023" name="Int. J. Mol. Sci.">
        <title>De Novo Assembly and Annotation of 11 Diverse Shrub Willow (Salix) Genomes Reveals Novel Gene Organization in Sex-Linked Regions.</title>
        <authorList>
            <person name="Hyden B."/>
            <person name="Feng K."/>
            <person name="Yates T.B."/>
            <person name="Jawdy S."/>
            <person name="Cereghino C."/>
            <person name="Smart L.B."/>
            <person name="Muchero W."/>
        </authorList>
    </citation>
    <scope>NUCLEOTIDE SEQUENCE</scope>
    <source>
        <tissue evidence="11">Shoot tip</tissue>
    </source>
</reference>
<dbReference type="InterPro" id="IPR017853">
    <property type="entry name" value="GH"/>
</dbReference>
<keyword evidence="8" id="KW-0119">Carbohydrate metabolism</keyword>
<dbReference type="PANTHER" id="PTHR32518">
    <property type="match status" value="1"/>
</dbReference>
<keyword evidence="6" id="KW-0328">Glycosyltransferase</keyword>